<proteinExistence type="predicted"/>
<comment type="caution">
    <text evidence="4">The sequence shown here is derived from an EMBL/GenBank/DDBJ whole genome shotgun (WGS) entry which is preliminary data.</text>
</comment>
<keyword evidence="2" id="KW-0802">TPR repeat</keyword>
<dbReference type="GO" id="GO:0042393">
    <property type="term" value="F:histone binding"/>
    <property type="evidence" value="ECO:0007669"/>
    <property type="project" value="TreeGrafter"/>
</dbReference>
<dbReference type="PANTHER" id="PTHR15081:SF1">
    <property type="entry name" value="NUCLEAR AUTOANTIGENIC SPERM PROTEIN"/>
    <property type="match status" value="1"/>
</dbReference>
<protein>
    <submittedName>
        <fullName evidence="4">Uncharacterized protein</fullName>
    </submittedName>
</protein>
<evidence type="ECO:0000256" key="2">
    <source>
        <dbReference type="ARBA" id="ARBA00022803"/>
    </source>
</evidence>
<name>A0A4U5PVP5_POPAL</name>
<evidence type="ECO:0000256" key="1">
    <source>
        <dbReference type="ARBA" id="ARBA00022737"/>
    </source>
</evidence>
<dbReference type="GO" id="GO:0034080">
    <property type="term" value="P:CENP-A containing chromatin assembly"/>
    <property type="evidence" value="ECO:0007669"/>
    <property type="project" value="TreeGrafter"/>
</dbReference>
<sequence>MDDIPDAAARLISIINRGSSALKNAHFDKAARYFKKACDASVQLQGERTLERSLLHHLYGVSLLYEIPFQGDDDPLEFLPREADYYLAKDRPYSSHSKLYSGTVSQEDYANQMEAAQKELKIAWSILENESNCLKEKANTLCALGEVALRRGFRNVKICICLEGSDKITAIEYGEKALSSYQTQLKRLISETQSSSKSVETQTSSDSESSSVTQIDPSIQKKTNERSMLIKILSKLQFKLDDLKAGSSTSPNLEGTSVAPAGHRDGKEKLSQLIRVLRIDKQFDN</sequence>
<evidence type="ECO:0000313" key="4">
    <source>
        <dbReference type="EMBL" id="TKS01464.1"/>
    </source>
</evidence>
<feature type="region of interest" description="Disordered" evidence="3">
    <location>
        <begin position="192"/>
        <end position="218"/>
    </location>
</feature>
<dbReference type="PANTHER" id="PTHR15081">
    <property type="entry name" value="NUCLEAR AUTOANTIGENIC SPERM PROTEIN NASP -RELATED"/>
    <property type="match status" value="1"/>
</dbReference>
<feature type="compositionally biased region" description="Low complexity" evidence="3">
    <location>
        <begin position="192"/>
        <end position="214"/>
    </location>
</feature>
<dbReference type="EMBL" id="RCHU01000569">
    <property type="protein sequence ID" value="TKS01464.1"/>
    <property type="molecule type" value="Genomic_DNA"/>
</dbReference>
<gene>
    <name evidence="4" type="ORF">D5086_0000172770</name>
</gene>
<keyword evidence="1" id="KW-0677">Repeat</keyword>
<evidence type="ECO:0000256" key="3">
    <source>
        <dbReference type="SAM" id="MobiDB-lite"/>
    </source>
</evidence>
<accession>A0A4U5PVP5</accession>
<dbReference type="AlphaFoldDB" id="A0A4U5PVP5"/>
<feature type="compositionally biased region" description="Polar residues" evidence="3">
    <location>
        <begin position="246"/>
        <end position="255"/>
    </location>
</feature>
<organism evidence="4">
    <name type="scientific">Populus alba</name>
    <name type="common">White poplar</name>
    <dbReference type="NCBI Taxonomy" id="43335"/>
    <lineage>
        <taxon>Eukaryota</taxon>
        <taxon>Viridiplantae</taxon>
        <taxon>Streptophyta</taxon>
        <taxon>Embryophyta</taxon>
        <taxon>Tracheophyta</taxon>
        <taxon>Spermatophyta</taxon>
        <taxon>Magnoliopsida</taxon>
        <taxon>eudicotyledons</taxon>
        <taxon>Gunneridae</taxon>
        <taxon>Pentapetalae</taxon>
        <taxon>rosids</taxon>
        <taxon>fabids</taxon>
        <taxon>Malpighiales</taxon>
        <taxon>Salicaceae</taxon>
        <taxon>Saliceae</taxon>
        <taxon>Populus</taxon>
    </lineage>
</organism>
<dbReference type="InterPro" id="IPR051730">
    <property type="entry name" value="NASP-like"/>
</dbReference>
<feature type="region of interest" description="Disordered" evidence="3">
    <location>
        <begin position="245"/>
        <end position="266"/>
    </location>
</feature>
<dbReference type="GO" id="GO:0006335">
    <property type="term" value="P:DNA replication-dependent chromatin assembly"/>
    <property type="evidence" value="ECO:0007669"/>
    <property type="project" value="TreeGrafter"/>
</dbReference>
<dbReference type="STRING" id="43335.A0A4U5PVP5"/>
<reference evidence="4" key="1">
    <citation type="submission" date="2018-10" db="EMBL/GenBank/DDBJ databases">
        <title>Population genomic analysis revealed the cold adaptation of white poplar.</title>
        <authorList>
            <person name="Liu Y.-J."/>
        </authorList>
    </citation>
    <scope>NUCLEOTIDE SEQUENCE [LARGE SCALE GENOMIC DNA]</scope>
    <source>
        <strain evidence="4">PAL-ZL1</strain>
    </source>
</reference>
<dbReference type="GO" id="GO:0005654">
    <property type="term" value="C:nucleoplasm"/>
    <property type="evidence" value="ECO:0007669"/>
    <property type="project" value="TreeGrafter"/>
</dbReference>